<dbReference type="VEuPathDB" id="FungiDB:Z518_03012"/>
<sequence length="658" mass="74320">MAARSRFLSDGRNHDKKDGFIPARSTSHSIFGRWKLFRRRRIMLALLALWLLYLFFKNLPTDLPPVSERYNPRYGRLHPGIHQWESPEHSKDGTDDSYEGPIKFYDLAETLRSKIYTRDSKGHVLFAISKLDSLPRLLPIACSFAQQNRTRVHLAFMGRQVADWIGIRAMNGISEDECEVHLHNARPDFPAQSSDRRMGISARASLGHIHSAIPLHAVLAGDTDYEDEYFVNALKEKTASMGLSLITLPTRTLGSLSWISSLDASSLKHFGKVHVDIVIQAQAESSASLMRLLRSIKRADYSGWALPRLTIELPSNVDPFLEQYLSGFRWPPDRTGSESKLVVRHRVDAKFVSPAQASIRTVETFYPLVAGESHVLLLSPKVELSPSYFQLLMYTLLEYRYAARRTELVGHLIGFSLDLPTHAPDMKTKAPWTAGHLSGPLVLWQAPSSNAALYFGDRWIEFHAFLSRRLMADPEFDKTKLSPALSHDYPAWLQPMLEMMQARDYYMLYPTFTDKEGSAAVTVHQELHEPPEEFMNQNQIEDEPSTPSAGSDLADDQALTADEEVGRLMRQEHRVYSDSLVTPLLESLSVDTRQSDLIDGSSIPLISYPGGKTNWPESRRQSQIFAEDFAHTIGGCDSYNPIKGENNDIEALFCQAKS</sequence>
<keyword evidence="2" id="KW-0812">Transmembrane</keyword>
<feature type="region of interest" description="Disordered" evidence="1">
    <location>
        <begin position="530"/>
        <end position="553"/>
    </location>
</feature>
<reference evidence="3 4" key="1">
    <citation type="submission" date="2015-01" db="EMBL/GenBank/DDBJ databases">
        <title>The Genome Sequence of Rhinocladiella mackenzie CBS 650.93.</title>
        <authorList>
            <consortium name="The Broad Institute Genomics Platform"/>
            <person name="Cuomo C."/>
            <person name="de Hoog S."/>
            <person name="Gorbushina A."/>
            <person name="Stielow B."/>
            <person name="Teixiera M."/>
            <person name="Abouelleil A."/>
            <person name="Chapman S.B."/>
            <person name="Priest M."/>
            <person name="Young S.K."/>
            <person name="Wortman J."/>
            <person name="Nusbaum C."/>
            <person name="Birren B."/>
        </authorList>
    </citation>
    <scope>NUCLEOTIDE SEQUENCE [LARGE SCALE GENOMIC DNA]</scope>
    <source>
        <strain evidence="3 4">CBS 650.93</strain>
    </source>
</reference>
<dbReference type="RefSeq" id="XP_013275492.1">
    <property type="nucleotide sequence ID" value="XM_013420038.1"/>
</dbReference>
<evidence type="ECO:0000256" key="1">
    <source>
        <dbReference type="SAM" id="MobiDB-lite"/>
    </source>
</evidence>
<proteinExistence type="predicted"/>
<dbReference type="OrthoDB" id="5397682at2759"/>
<dbReference type="AlphaFoldDB" id="A0A0D2IY80"/>
<dbReference type="Proteomes" id="UP000053617">
    <property type="component" value="Unassembled WGS sequence"/>
</dbReference>
<keyword evidence="2" id="KW-1133">Transmembrane helix</keyword>
<dbReference type="GeneID" id="25291083"/>
<protein>
    <recommendedName>
        <fullName evidence="5">Glycosyltransferase 2</fullName>
    </recommendedName>
</protein>
<dbReference type="HOGENOM" id="CLU_018583_0_0_1"/>
<dbReference type="PANTHER" id="PTHR33604:SF3">
    <property type="entry name" value="OSJNBA0004B13.7 PROTEIN"/>
    <property type="match status" value="1"/>
</dbReference>
<organism evidence="3 4">
    <name type="scientific">Rhinocladiella mackenziei CBS 650.93</name>
    <dbReference type="NCBI Taxonomy" id="1442369"/>
    <lineage>
        <taxon>Eukaryota</taxon>
        <taxon>Fungi</taxon>
        <taxon>Dikarya</taxon>
        <taxon>Ascomycota</taxon>
        <taxon>Pezizomycotina</taxon>
        <taxon>Eurotiomycetes</taxon>
        <taxon>Chaetothyriomycetidae</taxon>
        <taxon>Chaetothyriales</taxon>
        <taxon>Herpotrichiellaceae</taxon>
        <taxon>Rhinocladiella</taxon>
    </lineage>
</organism>
<evidence type="ECO:0000256" key="2">
    <source>
        <dbReference type="SAM" id="Phobius"/>
    </source>
</evidence>
<feature type="compositionally biased region" description="Polar residues" evidence="1">
    <location>
        <begin position="535"/>
        <end position="549"/>
    </location>
</feature>
<evidence type="ECO:0008006" key="5">
    <source>
        <dbReference type="Google" id="ProtNLM"/>
    </source>
</evidence>
<dbReference type="STRING" id="1442369.A0A0D2IY80"/>
<keyword evidence="4" id="KW-1185">Reference proteome</keyword>
<name>A0A0D2IY80_9EURO</name>
<keyword evidence="2" id="KW-0472">Membrane</keyword>
<gene>
    <name evidence="3" type="ORF">Z518_03012</name>
</gene>
<feature type="transmembrane region" description="Helical" evidence="2">
    <location>
        <begin position="42"/>
        <end position="59"/>
    </location>
</feature>
<dbReference type="EMBL" id="KN847476">
    <property type="protein sequence ID" value="KIX08356.1"/>
    <property type="molecule type" value="Genomic_DNA"/>
</dbReference>
<dbReference type="PANTHER" id="PTHR33604">
    <property type="entry name" value="OSJNBA0004B13.7 PROTEIN"/>
    <property type="match status" value="1"/>
</dbReference>
<accession>A0A0D2IY80</accession>
<evidence type="ECO:0000313" key="4">
    <source>
        <dbReference type="Proteomes" id="UP000053617"/>
    </source>
</evidence>
<evidence type="ECO:0000313" key="3">
    <source>
        <dbReference type="EMBL" id="KIX08356.1"/>
    </source>
</evidence>